<dbReference type="Pfam" id="PF10502">
    <property type="entry name" value="Peptidase_S26"/>
    <property type="match status" value="1"/>
</dbReference>
<dbReference type="SUPFAM" id="SSF51306">
    <property type="entry name" value="LexA/Signal peptidase"/>
    <property type="match status" value="1"/>
</dbReference>
<dbReference type="RefSeq" id="WP_166061815.1">
    <property type="nucleotide sequence ID" value="NZ_CP049889.1"/>
</dbReference>
<proteinExistence type="inferred from homology"/>
<keyword evidence="6 8" id="KW-0378">Hydrolase</keyword>
<comment type="similarity">
    <text evidence="3 9">Belongs to the peptidase S26 family.</text>
</comment>
<dbReference type="GO" id="GO:0006465">
    <property type="term" value="P:signal peptide processing"/>
    <property type="evidence" value="ECO:0007669"/>
    <property type="project" value="InterPro"/>
</dbReference>
<evidence type="ECO:0000256" key="8">
    <source>
        <dbReference type="RuleBase" id="RU003993"/>
    </source>
</evidence>
<dbReference type="InterPro" id="IPR036286">
    <property type="entry name" value="LexA/Signal_pep-like_sf"/>
</dbReference>
<dbReference type="PROSITE" id="PS00760">
    <property type="entry name" value="SPASE_I_2"/>
    <property type="match status" value="1"/>
</dbReference>
<dbReference type="AlphaFoldDB" id="A0A6G7WF33"/>
<evidence type="ECO:0000256" key="5">
    <source>
        <dbReference type="ARBA" id="ARBA00022670"/>
    </source>
</evidence>
<dbReference type="Gene3D" id="2.10.109.10">
    <property type="entry name" value="Umud Fragment, subunit A"/>
    <property type="match status" value="1"/>
</dbReference>
<evidence type="ECO:0000256" key="9">
    <source>
        <dbReference type="RuleBase" id="RU362042"/>
    </source>
</evidence>
<feature type="domain" description="Peptidase S26" evidence="10">
    <location>
        <begin position="10"/>
        <end position="168"/>
    </location>
</feature>
<reference evidence="11 12" key="1">
    <citation type="journal article" date="2017" name="Int. J. Syst. Evol. Microbiol.">
        <title>Jeotgalibaca porci sp. nov. and Jeotgalibaca arthritidis sp. nov., isolated from pigs, and emended description of the genus Jeotgalibaca.</title>
        <authorList>
            <person name="Zamora L."/>
            <person name="Perez-Sancho M."/>
            <person name="Dominguez L."/>
            <person name="Fernandez-Garayzabal J.F."/>
            <person name="Vela A.I."/>
        </authorList>
    </citation>
    <scope>NUCLEOTIDE SEQUENCE [LARGE SCALE GENOMIC DNA]</scope>
    <source>
        <strain evidence="11 12">CCUG 69148</strain>
    </source>
</reference>
<evidence type="ECO:0000256" key="2">
    <source>
        <dbReference type="ARBA" id="ARBA00004401"/>
    </source>
</evidence>
<organism evidence="11 12">
    <name type="scientific">Jeotgalibaca porci</name>
    <dbReference type="NCBI Taxonomy" id="1868793"/>
    <lineage>
        <taxon>Bacteria</taxon>
        <taxon>Bacillati</taxon>
        <taxon>Bacillota</taxon>
        <taxon>Bacilli</taxon>
        <taxon>Lactobacillales</taxon>
        <taxon>Carnobacteriaceae</taxon>
        <taxon>Jeotgalibaca</taxon>
    </lineage>
</organism>
<comment type="catalytic activity">
    <reaction evidence="1 8">
        <text>Cleavage of hydrophobic, N-terminal signal or leader sequences from secreted and periplasmic proteins.</text>
        <dbReference type="EC" id="3.4.21.89"/>
    </reaction>
</comment>
<evidence type="ECO:0000313" key="12">
    <source>
        <dbReference type="Proteomes" id="UP000501830"/>
    </source>
</evidence>
<dbReference type="PROSITE" id="PS00501">
    <property type="entry name" value="SPASE_I_1"/>
    <property type="match status" value="1"/>
</dbReference>
<dbReference type="CDD" id="cd06530">
    <property type="entry name" value="S26_SPase_I"/>
    <property type="match status" value="1"/>
</dbReference>
<dbReference type="InterPro" id="IPR000223">
    <property type="entry name" value="Pept_S26A_signal_pept_1"/>
</dbReference>
<dbReference type="KEGG" id="jpo:G7058_01080"/>
<dbReference type="GO" id="GO:0009003">
    <property type="term" value="F:signal peptidase activity"/>
    <property type="evidence" value="ECO:0007669"/>
    <property type="project" value="UniProtKB-EC"/>
</dbReference>
<dbReference type="Proteomes" id="UP000501830">
    <property type="component" value="Chromosome"/>
</dbReference>
<accession>A0A6G7WF33</accession>
<feature type="active site" evidence="7">
    <location>
        <position position="40"/>
    </location>
</feature>
<dbReference type="EMBL" id="CP049889">
    <property type="protein sequence ID" value="QIK50778.1"/>
    <property type="molecule type" value="Genomic_DNA"/>
</dbReference>
<dbReference type="PRINTS" id="PR00727">
    <property type="entry name" value="LEADERPTASE"/>
</dbReference>
<keyword evidence="8" id="KW-0812">Transmembrane</keyword>
<keyword evidence="12" id="KW-1185">Reference proteome</keyword>
<keyword evidence="8" id="KW-0472">Membrane</keyword>
<evidence type="ECO:0000256" key="3">
    <source>
        <dbReference type="ARBA" id="ARBA00009370"/>
    </source>
</evidence>
<sequence length="178" mass="20508">MKRPFSEIVWEWTKALVVAIGMALFIRYFVLIPVQVEGDSMEPALQPASYILYHQLTPIDRFDIILFHDDYGEVYIKRVVGLPGETVAYENDRLYINGELITEPFLKQAREENQIYTTDFSITEAADQQEVPAGHYFVLGDNRPRSKDSRMFGFVPETSVEGKAQVVIYPLNQIAWIK</sequence>
<evidence type="ECO:0000256" key="4">
    <source>
        <dbReference type="ARBA" id="ARBA00013208"/>
    </source>
</evidence>
<evidence type="ECO:0000256" key="7">
    <source>
        <dbReference type="PIRSR" id="PIRSR600223-1"/>
    </source>
</evidence>
<evidence type="ECO:0000256" key="1">
    <source>
        <dbReference type="ARBA" id="ARBA00000677"/>
    </source>
</evidence>
<feature type="active site" evidence="7">
    <location>
        <position position="77"/>
    </location>
</feature>
<comment type="subcellular location">
    <subcellularLocation>
        <location evidence="2">Cell membrane</location>
        <topology evidence="2">Single-pass type II membrane protein</topology>
    </subcellularLocation>
    <subcellularLocation>
        <location evidence="9">Membrane</location>
        <topology evidence="9">Single-pass type II membrane protein</topology>
    </subcellularLocation>
</comment>
<dbReference type="InterPro" id="IPR019756">
    <property type="entry name" value="Pept_S26A_signal_pept_1_Ser-AS"/>
</dbReference>
<keyword evidence="5 8" id="KW-0645">Protease</keyword>
<dbReference type="PANTHER" id="PTHR43390:SF1">
    <property type="entry name" value="CHLOROPLAST PROCESSING PEPTIDASE"/>
    <property type="match status" value="1"/>
</dbReference>
<evidence type="ECO:0000313" key="11">
    <source>
        <dbReference type="EMBL" id="QIK50778.1"/>
    </source>
</evidence>
<dbReference type="InterPro" id="IPR019533">
    <property type="entry name" value="Peptidase_S26"/>
</dbReference>
<dbReference type="PANTHER" id="PTHR43390">
    <property type="entry name" value="SIGNAL PEPTIDASE I"/>
    <property type="match status" value="1"/>
</dbReference>
<dbReference type="PROSITE" id="PS00761">
    <property type="entry name" value="SPASE_I_3"/>
    <property type="match status" value="1"/>
</dbReference>
<gene>
    <name evidence="11" type="primary">lepB</name>
    <name evidence="11" type="ORF">G7058_01080</name>
</gene>
<evidence type="ECO:0000259" key="10">
    <source>
        <dbReference type="Pfam" id="PF10502"/>
    </source>
</evidence>
<dbReference type="GO" id="GO:0005886">
    <property type="term" value="C:plasma membrane"/>
    <property type="evidence" value="ECO:0007669"/>
    <property type="project" value="UniProtKB-SubCell"/>
</dbReference>
<dbReference type="NCBIfam" id="TIGR02227">
    <property type="entry name" value="sigpep_I_bact"/>
    <property type="match status" value="1"/>
</dbReference>
<dbReference type="GeneID" id="94551849"/>
<keyword evidence="8" id="KW-1133">Transmembrane helix</keyword>
<feature type="transmembrane region" description="Helical" evidence="8">
    <location>
        <begin position="12"/>
        <end position="31"/>
    </location>
</feature>
<dbReference type="GO" id="GO:0004252">
    <property type="term" value="F:serine-type endopeptidase activity"/>
    <property type="evidence" value="ECO:0007669"/>
    <property type="project" value="InterPro"/>
</dbReference>
<protein>
    <recommendedName>
        <fullName evidence="4 8">Signal peptidase I</fullName>
        <ecNumber evidence="4 8">3.4.21.89</ecNumber>
    </recommendedName>
</protein>
<name>A0A6G7WF33_9LACT</name>
<dbReference type="EC" id="3.4.21.89" evidence="4 8"/>
<dbReference type="InterPro" id="IPR019757">
    <property type="entry name" value="Pept_S26A_signal_pept_1_Lys-AS"/>
</dbReference>
<evidence type="ECO:0000256" key="6">
    <source>
        <dbReference type="ARBA" id="ARBA00022801"/>
    </source>
</evidence>
<dbReference type="InterPro" id="IPR019758">
    <property type="entry name" value="Pept_S26A_signal_pept_1_CS"/>
</dbReference>